<evidence type="ECO:0000256" key="11">
    <source>
        <dbReference type="ARBA" id="ARBA00060084"/>
    </source>
</evidence>
<evidence type="ECO:0000256" key="7">
    <source>
        <dbReference type="ARBA" id="ARBA00022840"/>
    </source>
</evidence>
<keyword evidence="7" id="KW-0067">ATP-binding</keyword>
<evidence type="ECO:0000256" key="1">
    <source>
        <dbReference type="ARBA" id="ARBA00004374"/>
    </source>
</evidence>
<dbReference type="Proteomes" id="UP000092321">
    <property type="component" value="Unassembled WGS sequence"/>
</dbReference>
<dbReference type="GO" id="GO:0005741">
    <property type="term" value="C:mitochondrial outer membrane"/>
    <property type="evidence" value="ECO:0007669"/>
    <property type="project" value="UniProtKB-SubCell"/>
</dbReference>
<keyword evidence="10" id="KW-0472">Membrane</keyword>
<sequence length="408" mass="45545">MASNNNGSNWKLIATTAIITAASLKAIELGWTNYITKEQSQKKNLLSSSSYNTEEDDEELERELELIRKSQRNVQNYSEELFREQLARNYAFLGEEGMAKIKKTSVIVCGVGGVGSSVVTYLIRSGITKIKIIDFDQVSLSSLNRHSCATLADVGKPKVEVLKEHMQQVAPWCEIEVINKLWTLKDAEELLHFANGDRPDWVVDCIDNIDTKCDLIEYLHKNKIQMISSMGAATKSDPTRINVGDISTTEEDGLARACRRKLKKRGVLDGVPVIFSSEKPDPKKAKLMPLSEEEFAKGNVDQLSSLSNFRVRILPVLGTMPAIFGLTITTWMLCKIAGYPLEPIVGKNRIKIYDTLLQPLAGQNLRLGGESERIPIAVLDIPYIVEEVFRGKSPISGESTRLQLSKWD</sequence>
<dbReference type="PANTHER" id="PTHR43267">
    <property type="entry name" value="TRNA THREONYLCARBAMOYLADENOSINE DEHYDRATASE"/>
    <property type="match status" value="1"/>
</dbReference>
<evidence type="ECO:0000259" key="12">
    <source>
        <dbReference type="Pfam" id="PF00899"/>
    </source>
</evidence>
<dbReference type="PANTHER" id="PTHR43267:SF2">
    <property type="entry name" value="TRNA THREONYLCARBAMOYLADENOSINE DEHYDRATASE 1-RELATED"/>
    <property type="match status" value="1"/>
</dbReference>
<dbReference type="GO" id="GO:0061504">
    <property type="term" value="P:cyclic threonylcarbamoyladenosine biosynthetic process"/>
    <property type="evidence" value="ECO:0007669"/>
    <property type="project" value="TreeGrafter"/>
</dbReference>
<keyword evidence="6" id="KW-1000">Mitochondrion outer membrane</keyword>
<gene>
    <name evidence="13" type="ORF">HANVADRAFT_51906</name>
</gene>
<protein>
    <recommendedName>
        <fullName evidence="12">THIF-type NAD/FAD binding fold domain-containing protein</fullName>
    </recommendedName>
</protein>
<dbReference type="FunFam" id="3.40.50.720:FF:000125">
    <property type="entry name" value="tRNA threonylcarbamoyladenosine dehydratase 2-like"/>
    <property type="match status" value="1"/>
</dbReference>
<feature type="non-terminal residue" evidence="13">
    <location>
        <position position="408"/>
    </location>
</feature>
<keyword evidence="5" id="KW-0547">Nucleotide-binding</keyword>
<comment type="similarity">
    <text evidence="2">Belongs to the HesA/MoeB/ThiF family.</text>
</comment>
<feature type="domain" description="THIF-type NAD/FAD binding fold" evidence="12">
    <location>
        <begin position="87"/>
        <end position="355"/>
    </location>
</feature>
<comment type="caution">
    <text evidence="13">The sequence shown here is derived from an EMBL/GenBank/DDBJ whole genome shotgun (WGS) entry which is preliminary data.</text>
</comment>
<keyword evidence="9" id="KW-0496">Mitochondrion</keyword>
<keyword evidence="14" id="KW-1185">Reference proteome</keyword>
<dbReference type="GO" id="GO:0061503">
    <property type="term" value="F:tRNA threonylcarbamoyladenosine dehydratase"/>
    <property type="evidence" value="ECO:0007669"/>
    <property type="project" value="TreeGrafter"/>
</dbReference>
<evidence type="ECO:0000313" key="13">
    <source>
        <dbReference type="EMBL" id="OBA27784.1"/>
    </source>
</evidence>
<organism evidence="13 14">
    <name type="scientific">Hanseniaspora valbyensis NRRL Y-1626</name>
    <dbReference type="NCBI Taxonomy" id="766949"/>
    <lineage>
        <taxon>Eukaryota</taxon>
        <taxon>Fungi</taxon>
        <taxon>Dikarya</taxon>
        <taxon>Ascomycota</taxon>
        <taxon>Saccharomycotina</taxon>
        <taxon>Saccharomycetes</taxon>
        <taxon>Saccharomycodales</taxon>
        <taxon>Saccharomycodaceae</taxon>
        <taxon>Hanseniaspora</taxon>
    </lineage>
</organism>
<evidence type="ECO:0000256" key="3">
    <source>
        <dbReference type="ARBA" id="ARBA00022598"/>
    </source>
</evidence>
<dbReference type="AlphaFoldDB" id="A0A1B7TGD7"/>
<evidence type="ECO:0000256" key="9">
    <source>
        <dbReference type="ARBA" id="ARBA00023128"/>
    </source>
</evidence>
<keyword evidence="3" id="KW-0436">Ligase</keyword>
<dbReference type="SUPFAM" id="SSF69572">
    <property type="entry name" value="Activating enzymes of the ubiquitin-like proteins"/>
    <property type="match status" value="1"/>
</dbReference>
<reference evidence="14" key="1">
    <citation type="journal article" date="2016" name="Proc. Natl. Acad. Sci. U.S.A.">
        <title>Comparative genomics of biotechnologically important yeasts.</title>
        <authorList>
            <person name="Riley R."/>
            <person name="Haridas S."/>
            <person name="Wolfe K.H."/>
            <person name="Lopes M.R."/>
            <person name="Hittinger C.T."/>
            <person name="Goeker M."/>
            <person name="Salamov A.A."/>
            <person name="Wisecaver J.H."/>
            <person name="Long T.M."/>
            <person name="Calvey C.H."/>
            <person name="Aerts A.L."/>
            <person name="Barry K.W."/>
            <person name="Choi C."/>
            <person name="Clum A."/>
            <person name="Coughlan A.Y."/>
            <person name="Deshpande S."/>
            <person name="Douglass A.P."/>
            <person name="Hanson S.J."/>
            <person name="Klenk H.-P."/>
            <person name="LaButti K.M."/>
            <person name="Lapidus A."/>
            <person name="Lindquist E.A."/>
            <person name="Lipzen A.M."/>
            <person name="Meier-Kolthoff J.P."/>
            <person name="Ohm R.A."/>
            <person name="Otillar R.P."/>
            <person name="Pangilinan J.L."/>
            <person name="Peng Y."/>
            <person name="Rokas A."/>
            <person name="Rosa C.A."/>
            <person name="Scheuner C."/>
            <person name="Sibirny A.A."/>
            <person name="Slot J.C."/>
            <person name="Stielow J.B."/>
            <person name="Sun H."/>
            <person name="Kurtzman C.P."/>
            <person name="Blackwell M."/>
            <person name="Grigoriev I.V."/>
            <person name="Jeffries T.W."/>
        </authorList>
    </citation>
    <scope>NUCLEOTIDE SEQUENCE [LARGE SCALE GENOMIC DNA]</scope>
    <source>
        <strain evidence="14">NRRL Y-1626</strain>
    </source>
</reference>
<keyword evidence="4" id="KW-0812">Transmembrane</keyword>
<dbReference type="InterPro" id="IPR045886">
    <property type="entry name" value="ThiF/MoeB/HesA"/>
</dbReference>
<dbReference type="Pfam" id="PF00899">
    <property type="entry name" value="ThiF"/>
    <property type="match status" value="1"/>
</dbReference>
<evidence type="ECO:0000256" key="5">
    <source>
        <dbReference type="ARBA" id="ARBA00022741"/>
    </source>
</evidence>
<dbReference type="InterPro" id="IPR000594">
    <property type="entry name" value="ThiF_NAD_FAD-bd"/>
</dbReference>
<evidence type="ECO:0000256" key="10">
    <source>
        <dbReference type="ARBA" id="ARBA00023136"/>
    </source>
</evidence>
<evidence type="ECO:0000256" key="2">
    <source>
        <dbReference type="ARBA" id="ARBA00009919"/>
    </source>
</evidence>
<name>A0A1B7TGD7_9ASCO</name>
<comment type="function">
    <text evidence="11">Catalyzes the ATP-dependent dehydration of threonylcarbamoyladenosine at position 37 (t(6)A37) to form cyclic t(6)A37 (ct(6)A37) in tRNAs that read codons beginning with adenine.</text>
</comment>
<evidence type="ECO:0000256" key="8">
    <source>
        <dbReference type="ARBA" id="ARBA00022989"/>
    </source>
</evidence>
<proteinExistence type="inferred from homology"/>
<dbReference type="OrthoDB" id="10265862at2759"/>
<dbReference type="GO" id="GO:0008641">
    <property type="term" value="F:ubiquitin-like modifier activating enzyme activity"/>
    <property type="evidence" value="ECO:0007669"/>
    <property type="project" value="InterPro"/>
</dbReference>
<dbReference type="InterPro" id="IPR035985">
    <property type="entry name" value="Ubiquitin-activating_enz"/>
</dbReference>
<keyword evidence="8" id="KW-1133">Transmembrane helix</keyword>
<evidence type="ECO:0000256" key="6">
    <source>
        <dbReference type="ARBA" id="ARBA00022787"/>
    </source>
</evidence>
<dbReference type="EMBL" id="LXPE01000006">
    <property type="protein sequence ID" value="OBA27784.1"/>
    <property type="molecule type" value="Genomic_DNA"/>
</dbReference>
<dbReference type="CDD" id="cd00755">
    <property type="entry name" value="YgdL_like"/>
    <property type="match status" value="1"/>
</dbReference>
<evidence type="ECO:0000256" key="4">
    <source>
        <dbReference type="ARBA" id="ARBA00022692"/>
    </source>
</evidence>
<dbReference type="Gene3D" id="3.40.50.720">
    <property type="entry name" value="NAD(P)-binding Rossmann-like Domain"/>
    <property type="match status" value="1"/>
</dbReference>
<accession>A0A1B7TGD7</accession>
<evidence type="ECO:0000313" key="14">
    <source>
        <dbReference type="Proteomes" id="UP000092321"/>
    </source>
</evidence>
<comment type="subcellular location">
    <subcellularLocation>
        <location evidence="1">Mitochondrion outer membrane</location>
        <topology evidence="1">Multi-pass membrane protein</topology>
    </subcellularLocation>
</comment>
<dbReference type="GO" id="GO:0005524">
    <property type="term" value="F:ATP binding"/>
    <property type="evidence" value="ECO:0007669"/>
    <property type="project" value="UniProtKB-KW"/>
</dbReference>